<protein>
    <submittedName>
        <fullName evidence="1">Uncharacterized protein</fullName>
    </submittedName>
</protein>
<gene>
    <name evidence="1" type="ORF">2L372D_180</name>
</gene>
<organism evidence="1 2">
    <name type="scientific">Aeromonas phage 2L372D</name>
    <dbReference type="NCBI Taxonomy" id="2588097"/>
    <lineage>
        <taxon>Viruses</taxon>
        <taxon>Duplodnaviria</taxon>
        <taxon>Heunggongvirae</taxon>
        <taxon>Uroviricota</taxon>
        <taxon>Caudoviricetes</taxon>
        <taxon>Plateaulakevirus</taxon>
        <taxon>Plateaulakevirus pv2L372D</taxon>
    </lineage>
</organism>
<accession>A0A4Y5TXH0</accession>
<evidence type="ECO:0000313" key="1">
    <source>
        <dbReference type="EMBL" id="QDB74094.1"/>
    </source>
</evidence>
<dbReference type="EMBL" id="MK804893">
    <property type="protein sequence ID" value="QDB74094.1"/>
    <property type="molecule type" value="Genomic_DNA"/>
</dbReference>
<keyword evidence="2" id="KW-1185">Reference proteome</keyword>
<dbReference type="Proteomes" id="UP000316128">
    <property type="component" value="Segment"/>
</dbReference>
<proteinExistence type="predicted"/>
<name>A0A4Y5TXH0_9CAUD</name>
<reference evidence="1 2" key="1">
    <citation type="submission" date="2019-04" db="EMBL/GenBank/DDBJ databases">
        <title>Nine Novel Phages from a Plateau Lake in Southwest China Provide Insights into Aeromonas Phage Diversity.</title>
        <authorList>
            <person name="Xiao W."/>
            <person name="Bai M."/>
            <person name="Wang Y."/>
            <person name="Cui X."/>
        </authorList>
    </citation>
    <scope>NUCLEOTIDE SEQUENCE [LARGE SCALE GENOMIC DNA]</scope>
</reference>
<evidence type="ECO:0000313" key="2">
    <source>
        <dbReference type="Proteomes" id="UP000316128"/>
    </source>
</evidence>
<sequence length="66" mass="7812">MTNKKYYAQRGQYLVVIDALGNRLVEVILKHNKCRKQFDTDLVLLYDVPMEIINNVQIYLDGVRIR</sequence>